<proteinExistence type="predicted"/>
<dbReference type="RefSeq" id="WP_038547323.1">
    <property type="nucleotide sequence ID" value="NZ_CP006842.1"/>
</dbReference>
<evidence type="ECO:0000313" key="2">
    <source>
        <dbReference type="Proteomes" id="UP000023703"/>
    </source>
</evidence>
<dbReference type="HOGENOM" id="CLU_179376_1_1_11"/>
<dbReference type="AlphaFoldDB" id="X5E860"/>
<reference evidence="1 2" key="1">
    <citation type="journal article" date="2015" name="Int. J. Syst. Evol. Microbiol.">
        <title>Revisiting Corynebacterium glyciniphilum (ex Kubota et al., 1972) sp. nov., nom. rev., isolated from putrefied banana.</title>
        <authorList>
            <person name="Al-Dilaimi A."/>
            <person name="Bednarz H."/>
            <person name="Lomker A."/>
            <person name="Niehaus K."/>
            <person name="Kalinowski J."/>
            <person name="Ruckert C."/>
        </authorList>
    </citation>
    <scope>NUCLEOTIDE SEQUENCE [LARGE SCALE GENOMIC DNA]</scope>
    <source>
        <strain evidence="1">AJ 3170</strain>
    </source>
</reference>
<organism evidence="1 2">
    <name type="scientific">Corynebacterium glyciniphilum AJ 3170</name>
    <dbReference type="NCBI Taxonomy" id="1404245"/>
    <lineage>
        <taxon>Bacteria</taxon>
        <taxon>Bacillati</taxon>
        <taxon>Actinomycetota</taxon>
        <taxon>Actinomycetes</taxon>
        <taxon>Mycobacteriales</taxon>
        <taxon>Corynebacteriaceae</taxon>
        <taxon>Corynebacterium</taxon>
    </lineage>
</organism>
<dbReference type="Proteomes" id="UP000023703">
    <property type="component" value="Chromosome"/>
</dbReference>
<evidence type="ECO:0000313" key="1">
    <source>
        <dbReference type="EMBL" id="AHW63630.1"/>
    </source>
</evidence>
<dbReference type="EMBL" id="CP006842">
    <property type="protein sequence ID" value="AHW63630.1"/>
    <property type="molecule type" value="Genomic_DNA"/>
</dbReference>
<dbReference type="InterPro" id="IPR019239">
    <property type="entry name" value="VapB_antitoxin"/>
</dbReference>
<dbReference type="eggNOG" id="COG5450">
    <property type="taxonomic scope" value="Bacteria"/>
</dbReference>
<dbReference type="OrthoDB" id="332069at2"/>
<protein>
    <submittedName>
        <fullName evidence="1">Uncharacterized protein</fullName>
    </submittedName>
</protein>
<dbReference type="Pfam" id="PF09957">
    <property type="entry name" value="VapB_antitoxin"/>
    <property type="match status" value="1"/>
</dbReference>
<gene>
    <name evidence="1" type="ORF">CGLY_05910</name>
</gene>
<accession>X5E860</accession>
<keyword evidence="2" id="KW-1185">Reference proteome</keyword>
<sequence>MRITVTIDDRLMERARELTGIDECSVLLRAGLESLIRVESARRLAALGGSDPDATAAPR</sequence>
<dbReference type="STRING" id="1404245.CGLY_05910"/>
<dbReference type="KEGG" id="cgy:CGLY_05910"/>
<name>X5E860_9CORY</name>